<dbReference type="CDD" id="cd22923">
    <property type="entry name" value="HFD_Aq328-like_rpt2"/>
    <property type="match status" value="1"/>
</dbReference>
<keyword evidence="2" id="KW-1185">Reference proteome</keyword>
<dbReference type="InterPro" id="IPR015207">
    <property type="entry name" value="DUF1931"/>
</dbReference>
<name>A0A370G2V8_9COXI</name>
<dbReference type="AlphaFoldDB" id="A0A370G2V8"/>
<organism evidence="1 2">
    <name type="scientific">Aquicella lusitana</name>
    <dbReference type="NCBI Taxonomy" id="254246"/>
    <lineage>
        <taxon>Bacteria</taxon>
        <taxon>Pseudomonadati</taxon>
        <taxon>Pseudomonadota</taxon>
        <taxon>Gammaproteobacteria</taxon>
        <taxon>Legionellales</taxon>
        <taxon>Coxiellaceae</taxon>
        <taxon>Aquicella</taxon>
    </lineage>
</organism>
<dbReference type="InterPro" id="IPR009072">
    <property type="entry name" value="Histone-fold"/>
</dbReference>
<comment type="caution">
    <text evidence="1">The sequence shown here is derived from an EMBL/GenBank/DDBJ whole genome shotgun (WGS) entry which is preliminary data.</text>
</comment>
<dbReference type="Proteomes" id="UP000254720">
    <property type="component" value="Unassembled WGS sequence"/>
</dbReference>
<dbReference type="OrthoDB" id="14134at2"/>
<proteinExistence type="predicted"/>
<reference evidence="1 2" key="1">
    <citation type="submission" date="2018-07" db="EMBL/GenBank/DDBJ databases">
        <title>Genomic Encyclopedia of Type Strains, Phase IV (KMG-IV): sequencing the most valuable type-strain genomes for metagenomic binning, comparative biology and taxonomic classification.</title>
        <authorList>
            <person name="Goeker M."/>
        </authorList>
    </citation>
    <scope>NUCLEOTIDE SEQUENCE [LARGE SCALE GENOMIC DNA]</scope>
    <source>
        <strain evidence="1 2">DSM 16500</strain>
    </source>
</reference>
<protein>
    <submittedName>
        <fullName evidence="1">Uncharacterized protein DUF1931</fullName>
    </submittedName>
</protein>
<dbReference type="Gene3D" id="1.10.20.10">
    <property type="entry name" value="Histone, subunit A"/>
    <property type="match status" value="1"/>
</dbReference>
<dbReference type="Pfam" id="PF09123">
    <property type="entry name" value="DUF1931"/>
    <property type="match status" value="1"/>
</dbReference>
<accession>A0A370G2V8</accession>
<sequence length="100" mass="11277">MNNREVIDFTDLPITKGLQTNIQEFKTMDENIDIQSILEQQAKLPPLKLGYSATLQAKIPELVGGITVSLAKAFRALDKDMKNPSPFEWEKAEAIYNILL</sequence>
<dbReference type="SUPFAM" id="SSF47113">
    <property type="entry name" value="Histone-fold"/>
    <property type="match status" value="1"/>
</dbReference>
<evidence type="ECO:0000313" key="1">
    <source>
        <dbReference type="EMBL" id="RDI37570.1"/>
    </source>
</evidence>
<gene>
    <name evidence="1" type="ORF">C8D86_13810</name>
</gene>
<dbReference type="EMBL" id="QQAX01000038">
    <property type="protein sequence ID" value="RDI37570.1"/>
    <property type="molecule type" value="Genomic_DNA"/>
</dbReference>
<dbReference type="GO" id="GO:0046982">
    <property type="term" value="F:protein heterodimerization activity"/>
    <property type="evidence" value="ECO:0007669"/>
    <property type="project" value="InterPro"/>
</dbReference>
<evidence type="ECO:0000313" key="2">
    <source>
        <dbReference type="Proteomes" id="UP000254720"/>
    </source>
</evidence>